<dbReference type="PANTHER" id="PTHR13138">
    <property type="entry name" value="PROTEIN LIN1"/>
    <property type="match status" value="1"/>
</dbReference>
<dbReference type="EMBL" id="OIVN01005635">
    <property type="protein sequence ID" value="SPD23378.1"/>
    <property type="molecule type" value="Genomic_DNA"/>
</dbReference>
<gene>
    <name evidence="3" type="ORF">FSB_LOCUS51260</name>
</gene>
<dbReference type="AlphaFoldDB" id="A0A2N9IFY9"/>
<protein>
    <recommendedName>
        <fullName evidence="4">Reverse transcriptase zinc-binding domain-containing protein</fullName>
    </recommendedName>
</protein>
<name>A0A2N9IFY9_FAGSY</name>
<evidence type="ECO:0008006" key="4">
    <source>
        <dbReference type="Google" id="ProtNLM"/>
    </source>
</evidence>
<sequence>MAMALWGGKGGLVEESSFERYVSGSLSHCCVKKATVAEHIQFRGEAVTWEVNFTRLEQDWELESFSSFLDLIYAANIKHFGTDKMCWIPSLDEGFQVKSYYQVLNASRIGDFPWKIIWKSKVPPRVAFFSWIAALGKILTVDNLRKRHIALVSWCCMCKAGGESVDHLLLHCSYAKELWDLVFAMFGVHWVMLCRVIDLFVCWQRRLGSQQRSVIWRAVPHCLMWCIWKEQGYERLAKAREEGISTSAGQGDSHYSSIGKGLFTGVTDTGVASTVLPGPVVDTLNSNASTAETLSNDADAFDMFAEDDEHATAKPSFDGSNVVFGHNSDAVNQPSASTLNHSESGALHNDYVYEESTGYSLSVSWNWYYYSSTLGYYYDPSTELFCSAASGQWYSYNEETGTYVEVQQVASNAT</sequence>
<dbReference type="GO" id="GO:0005682">
    <property type="term" value="C:U5 snRNP"/>
    <property type="evidence" value="ECO:0007669"/>
    <property type="project" value="InterPro"/>
</dbReference>
<dbReference type="PANTHER" id="PTHR13138:SF3">
    <property type="entry name" value="CD2 ANTIGEN CYTOPLASMIC TAIL-BINDING PROTEIN 2"/>
    <property type="match status" value="1"/>
</dbReference>
<dbReference type="InterPro" id="IPR041591">
    <property type="entry name" value="OCRE"/>
</dbReference>
<dbReference type="Pfam" id="PF17780">
    <property type="entry name" value="OCRE"/>
    <property type="match status" value="1"/>
</dbReference>
<proteinExistence type="predicted"/>
<evidence type="ECO:0000313" key="3">
    <source>
        <dbReference type="EMBL" id="SPD23378.1"/>
    </source>
</evidence>
<dbReference type="InterPro" id="IPR026960">
    <property type="entry name" value="RVT-Znf"/>
</dbReference>
<evidence type="ECO:0000259" key="2">
    <source>
        <dbReference type="Pfam" id="PF17780"/>
    </source>
</evidence>
<evidence type="ECO:0000259" key="1">
    <source>
        <dbReference type="Pfam" id="PF13966"/>
    </source>
</evidence>
<accession>A0A2N9IFY9</accession>
<dbReference type="CDD" id="cd16166">
    <property type="entry name" value="OCRE_SUA_like"/>
    <property type="match status" value="1"/>
</dbReference>
<dbReference type="InterPro" id="IPR039905">
    <property type="entry name" value="CD2BP2/Lin1"/>
</dbReference>
<dbReference type="Pfam" id="PF13966">
    <property type="entry name" value="zf-RVT"/>
    <property type="match status" value="1"/>
</dbReference>
<organism evidence="3">
    <name type="scientific">Fagus sylvatica</name>
    <name type="common">Beechnut</name>
    <dbReference type="NCBI Taxonomy" id="28930"/>
    <lineage>
        <taxon>Eukaryota</taxon>
        <taxon>Viridiplantae</taxon>
        <taxon>Streptophyta</taxon>
        <taxon>Embryophyta</taxon>
        <taxon>Tracheophyta</taxon>
        <taxon>Spermatophyta</taxon>
        <taxon>Magnoliopsida</taxon>
        <taxon>eudicotyledons</taxon>
        <taxon>Gunneridae</taxon>
        <taxon>Pentapetalae</taxon>
        <taxon>rosids</taxon>
        <taxon>fabids</taxon>
        <taxon>Fagales</taxon>
        <taxon>Fagaceae</taxon>
        <taxon>Fagus</taxon>
    </lineage>
</organism>
<dbReference type="InterPro" id="IPR035623">
    <property type="entry name" value="SUA-like_OCRE"/>
</dbReference>
<reference evidence="3" key="1">
    <citation type="submission" date="2018-02" db="EMBL/GenBank/DDBJ databases">
        <authorList>
            <person name="Cohen D.B."/>
            <person name="Kent A.D."/>
        </authorList>
    </citation>
    <scope>NUCLEOTIDE SEQUENCE</scope>
</reference>
<feature type="domain" description="OCRE" evidence="2">
    <location>
        <begin position="349"/>
        <end position="406"/>
    </location>
</feature>
<feature type="domain" description="Reverse transcriptase zinc-binding" evidence="1">
    <location>
        <begin position="95"/>
        <end position="179"/>
    </location>
</feature>